<dbReference type="GO" id="GO:0016740">
    <property type="term" value="F:transferase activity"/>
    <property type="evidence" value="ECO:0007669"/>
    <property type="project" value="UniProtKB-KW"/>
</dbReference>
<dbReference type="AlphaFoldDB" id="A0A7M4DMT2"/>
<dbReference type="Pfam" id="PF01636">
    <property type="entry name" value="APH"/>
    <property type="match status" value="1"/>
</dbReference>
<feature type="domain" description="Aminoglycoside phosphotransferase" evidence="1">
    <location>
        <begin position="44"/>
        <end position="244"/>
    </location>
</feature>
<organism evidence="2 3">
    <name type="scientific">Occultella aeris</name>
    <dbReference type="NCBI Taxonomy" id="2761496"/>
    <lineage>
        <taxon>Bacteria</taxon>
        <taxon>Bacillati</taxon>
        <taxon>Actinomycetota</taxon>
        <taxon>Actinomycetes</taxon>
        <taxon>Micrococcales</taxon>
        <taxon>Ruaniaceae</taxon>
        <taxon>Occultella</taxon>
    </lineage>
</organism>
<proteinExistence type="predicted"/>
<evidence type="ECO:0000313" key="3">
    <source>
        <dbReference type="Proteomes" id="UP000419743"/>
    </source>
</evidence>
<sequence>MSRTRLAWADLPDGVRSLISERTGEVVTARSHEGGYSPGMAATLVTADGGRVFVKAVATSFHERSAELYRQEAAVAAVLPPDVPAPRLRWTLDDGDWIALGYDAADGPGPVTPWRPDELREALELLATLGRVDAPRVDLITPMDGAGTFVEWRRLLESGEALTGWDPWVAANLERLAAIADGWREAVAGDALVHGDLRADNMVRSGGRLLAVDWPYAASGAAWVDLVLMLPSIGLEGGGDPEEIWRAHPLSRGADPDAVTALVAAVTGFFVHGSVQAPPPGIPHLRAFQRAQGEIALAWLRARLR</sequence>
<dbReference type="RefSeq" id="WP_156742134.1">
    <property type="nucleotide sequence ID" value="NZ_CACRYJ010000050.1"/>
</dbReference>
<comment type="caution">
    <text evidence="2">The sequence shown here is derived from an EMBL/GenBank/DDBJ whole genome shotgun (WGS) entry which is preliminary data.</text>
</comment>
<keyword evidence="2" id="KW-0808">Transferase</keyword>
<dbReference type="InterPro" id="IPR011009">
    <property type="entry name" value="Kinase-like_dom_sf"/>
</dbReference>
<dbReference type="Gene3D" id="3.90.1200.10">
    <property type="match status" value="1"/>
</dbReference>
<dbReference type="SUPFAM" id="SSF56112">
    <property type="entry name" value="Protein kinase-like (PK-like)"/>
    <property type="match status" value="1"/>
</dbReference>
<reference evidence="2 3" key="1">
    <citation type="submission" date="2019-11" db="EMBL/GenBank/DDBJ databases">
        <authorList>
            <person name="Criscuolo A."/>
        </authorList>
    </citation>
    <scope>NUCLEOTIDE SEQUENCE [LARGE SCALE GENOMIC DNA]</scope>
    <source>
        <strain evidence="2">CIP111667</strain>
    </source>
</reference>
<keyword evidence="3" id="KW-1185">Reference proteome</keyword>
<dbReference type="InterPro" id="IPR002575">
    <property type="entry name" value="Aminoglycoside_PTrfase"/>
</dbReference>
<protein>
    <submittedName>
        <fullName evidence="2">Phosphotransferase enzyme family protein</fullName>
    </submittedName>
</protein>
<dbReference type="EMBL" id="CACRYJ010000050">
    <property type="protein sequence ID" value="VZO38727.1"/>
    <property type="molecule type" value="Genomic_DNA"/>
</dbReference>
<evidence type="ECO:0000313" key="2">
    <source>
        <dbReference type="EMBL" id="VZO38727.1"/>
    </source>
</evidence>
<evidence type="ECO:0000259" key="1">
    <source>
        <dbReference type="Pfam" id="PF01636"/>
    </source>
</evidence>
<dbReference type="Proteomes" id="UP000419743">
    <property type="component" value="Unassembled WGS sequence"/>
</dbReference>
<name>A0A7M4DMT2_9MICO</name>
<accession>A0A7M4DMT2</accession>
<gene>
    <name evidence="2" type="ORF">HALOF300_03459</name>
</gene>